<evidence type="ECO:0000256" key="1">
    <source>
        <dbReference type="SAM" id="Phobius"/>
    </source>
</evidence>
<keyword evidence="3" id="KW-1185">Reference proteome</keyword>
<keyword evidence="1" id="KW-1133">Transmembrane helix</keyword>
<gene>
    <name evidence="2" type="ORF">LE190_10635</name>
</gene>
<evidence type="ECO:0000313" key="2">
    <source>
        <dbReference type="EMBL" id="MCA1856376.1"/>
    </source>
</evidence>
<name>A0ABS7Y9K8_9BURK</name>
<dbReference type="RefSeq" id="WP_225238667.1">
    <property type="nucleotide sequence ID" value="NZ_JAHYBX010000003.1"/>
</dbReference>
<accession>A0ABS7Y9K8</accession>
<dbReference type="Proteomes" id="UP001198602">
    <property type="component" value="Unassembled WGS sequence"/>
</dbReference>
<reference evidence="2 3" key="1">
    <citation type="submission" date="2021-07" db="EMBL/GenBank/DDBJ databases">
        <title>Characterization of Violacein-producing bacteria and related species.</title>
        <authorList>
            <person name="Wilson H.S."/>
            <person name="De Leon M.E."/>
        </authorList>
    </citation>
    <scope>NUCLEOTIDE SEQUENCE [LARGE SCALE GENOMIC DNA]</scope>
    <source>
        <strain evidence="2 3">HSC-2F05</strain>
    </source>
</reference>
<evidence type="ECO:0000313" key="3">
    <source>
        <dbReference type="Proteomes" id="UP001198602"/>
    </source>
</evidence>
<sequence length="77" mass="8509">MNKLLSVALVFGQYTCSILGVLLTVYLFISWNQQREADPTFDGFNPWLPGLVLLILAAVFRLARKGLAATIPGEEAR</sequence>
<feature type="transmembrane region" description="Helical" evidence="1">
    <location>
        <begin position="7"/>
        <end position="29"/>
    </location>
</feature>
<proteinExistence type="predicted"/>
<keyword evidence="1" id="KW-0812">Transmembrane</keyword>
<feature type="transmembrane region" description="Helical" evidence="1">
    <location>
        <begin position="44"/>
        <end position="63"/>
    </location>
</feature>
<comment type="caution">
    <text evidence="2">The sequence shown here is derived from an EMBL/GenBank/DDBJ whole genome shotgun (WGS) entry which is preliminary data.</text>
</comment>
<protein>
    <submittedName>
        <fullName evidence="2">Uncharacterized protein</fullName>
    </submittedName>
</protein>
<dbReference type="EMBL" id="JAHYBX010000003">
    <property type="protein sequence ID" value="MCA1856376.1"/>
    <property type="molecule type" value="Genomic_DNA"/>
</dbReference>
<organism evidence="2 3">
    <name type="scientific">Massilia hydrophila</name>
    <dbReference type="NCBI Taxonomy" id="3044279"/>
    <lineage>
        <taxon>Bacteria</taxon>
        <taxon>Pseudomonadati</taxon>
        <taxon>Pseudomonadota</taxon>
        <taxon>Betaproteobacteria</taxon>
        <taxon>Burkholderiales</taxon>
        <taxon>Oxalobacteraceae</taxon>
        <taxon>Telluria group</taxon>
        <taxon>Massilia</taxon>
    </lineage>
</organism>
<keyword evidence="1" id="KW-0472">Membrane</keyword>